<dbReference type="EMBL" id="JABXXR010000246">
    <property type="protein sequence ID" value="NVN42029.1"/>
    <property type="molecule type" value="Genomic_DNA"/>
</dbReference>
<dbReference type="Gene3D" id="3.40.50.300">
    <property type="entry name" value="P-loop containing nucleotide triphosphate hydrolases"/>
    <property type="match status" value="1"/>
</dbReference>
<dbReference type="Pfam" id="PF00005">
    <property type="entry name" value="ABC_tran"/>
    <property type="match status" value="1"/>
</dbReference>
<evidence type="ECO:0000313" key="6">
    <source>
        <dbReference type="Proteomes" id="UP000585665"/>
    </source>
</evidence>
<sequence>MISLRDISFRHDRGPRAATALHAISFDVPQGGFRWLLGPSGAGKSTLLRLLGLSARASEGEMTLLGVLTTRARRPALTRLRRRIGVVHQDFALLPDLSVGDNVALPLRLQDRPEDEIADAVAAMLGWVGLAGRERDAPARLSGGEQQRVAVARAVIHQPELLLADEPTNALQEDQGRRLMELFNELNAMGTTVVVATHNESLVQRYPGRALWLDGGRLVHDG</sequence>
<evidence type="ECO:0000259" key="4">
    <source>
        <dbReference type="PROSITE" id="PS50893"/>
    </source>
</evidence>
<dbReference type="InterPro" id="IPR003593">
    <property type="entry name" value="AAA+_ATPase"/>
</dbReference>
<comment type="caution">
    <text evidence="5">The sequence shown here is derived from an EMBL/GenBank/DDBJ whole genome shotgun (WGS) entry which is preliminary data.</text>
</comment>
<accession>A0A850PHA3</accession>
<dbReference type="SUPFAM" id="SSF52540">
    <property type="entry name" value="P-loop containing nucleoside triphosphate hydrolases"/>
    <property type="match status" value="1"/>
</dbReference>
<reference evidence="5 6" key="1">
    <citation type="submission" date="2020-06" db="EMBL/GenBank/DDBJ databases">
        <title>Description of novel acetic acid bacteria.</title>
        <authorList>
            <person name="Sombolestani A."/>
        </authorList>
    </citation>
    <scope>NUCLEOTIDE SEQUENCE [LARGE SCALE GENOMIC DNA]</scope>
    <source>
        <strain evidence="5 6">LMG 27010</strain>
    </source>
</reference>
<keyword evidence="1" id="KW-0813">Transport</keyword>
<dbReference type="GO" id="GO:0022857">
    <property type="term" value="F:transmembrane transporter activity"/>
    <property type="evidence" value="ECO:0007669"/>
    <property type="project" value="TreeGrafter"/>
</dbReference>
<evidence type="ECO:0000256" key="1">
    <source>
        <dbReference type="ARBA" id="ARBA00022448"/>
    </source>
</evidence>
<dbReference type="RefSeq" id="WP_176614862.1">
    <property type="nucleotide sequence ID" value="NZ_JABXXR010000246.1"/>
</dbReference>
<feature type="domain" description="ABC transporter" evidence="4">
    <location>
        <begin position="2"/>
        <end position="222"/>
    </location>
</feature>
<dbReference type="GO" id="GO:0005886">
    <property type="term" value="C:plasma membrane"/>
    <property type="evidence" value="ECO:0007669"/>
    <property type="project" value="TreeGrafter"/>
</dbReference>
<dbReference type="CDD" id="cd03255">
    <property type="entry name" value="ABC_MJ0796_LolCDE_FtsE"/>
    <property type="match status" value="1"/>
</dbReference>
<dbReference type="PROSITE" id="PS00211">
    <property type="entry name" value="ABC_TRANSPORTER_1"/>
    <property type="match status" value="1"/>
</dbReference>
<dbReference type="InterPro" id="IPR027417">
    <property type="entry name" value="P-loop_NTPase"/>
</dbReference>
<keyword evidence="6" id="KW-1185">Reference proteome</keyword>
<dbReference type="InterPro" id="IPR015854">
    <property type="entry name" value="ABC_transpr_LolD-like"/>
</dbReference>
<dbReference type="AlphaFoldDB" id="A0A850PHA3"/>
<keyword evidence="2" id="KW-0547">Nucleotide-binding</keyword>
<dbReference type="InterPro" id="IPR003439">
    <property type="entry name" value="ABC_transporter-like_ATP-bd"/>
</dbReference>
<keyword evidence="3 5" id="KW-0067">ATP-binding</keyword>
<dbReference type="PANTHER" id="PTHR24220">
    <property type="entry name" value="IMPORT ATP-BINDING PROTEIN"/>
    <property type="match status" value="1"/>
</dbReference>
<organism evidence="5 6">
    <name type="scientific">Ameyamaea chiangmaiensis</name>
    <dbReference type="NCBI Taxonomy" id="442969"/>
    <lineage>
        <taxon>Bacteria</taxon>
        <taxon>Pseudomonadati</taxon>
        <taxon>Pseudomonadota</taxon>
        <taxon>Alphaproteobacteria</taxon>
        <taxon>Acetobacterales</taxon>
        <taxon>Acetobacteraceae</taxon>
        <taxon>Ameyamaea</taxon>
    </lineage>
</organism>
<dbReference type="Proteomes" id="UP000585665">
    <property type="component" value="Unassembled WGS sequence"/>
</dbReference>
<evidence type="ECO:0000313" key="5">
    <source>
        <dbReference type="EMBL" id="NVN42029.1"/>
    </source>
</evidence>
<dbReference type="PROSITE" id="PS50893">
    <property type="entry name" value="ABC_TRANSPORTER_2"/>
    <property type="match status" value="1"/>
</dbReference>
<dbReference type="InterPro" id="IPR017911">
    <property type="entry name" value="MacB-like_ATP-bd"/>
</dbReference>
<dbReference type="InterPro" id="IPR017871">
    <property type="entry name" value="ABC_transporter-like_CS"/>
</dbReference>
<name>A0A850PHA3_9PROT</name>
<dbReference type="GO" id="GO:0005524">
    <property type="term" value="F:ATP binding"/>
    <property type="evidence" value="ECO:0007669"/>
    <property type="project" value="UniProtKB-KW"/>
</dbReference>
<evidence type="ECO:0000256" key="2">
    <source>
        <dbReference type="ARBA" id="ARBA00022741"/>
    </source>
</evidence>
<dbReference type="GO" id="GO:0016887">
    <property type="term" value="F:ATP hydrolysis activity"/>
    <property type="evidence" value="ECO:0007669"/>
    <property type="project" value="InterPro"/>
</dbReference>
<dbReference type="PANTHER" id="PTHR24220:SF470">
    <property type="entry name" value="CELL DIVISION ATP-BINDING PROTEIN FTSE"/>
    <property type="match status" value="1"/>
</dbReference>
<proteinExistence type="predicted"/>
<dbReference type="SMART" id="SM00382">
    <property type="entry name" value="AAA"/>
    <property type="match status" value="1"/>
</dbReference>
<gene>
    <name evidence="5" type="ORF">HUK82_15890</name>
</gene>
<evidence type="ECO:0000256" key="3">
    <source>
        <dbReference type="ARBA" id="ARBA00022840"/>
    </source>
</evidence>
<protein>
    <submittedName>
        <fullName evidence="5">ATP-binding cassette domain-containing protein</fullName>
    </submittedName>
</protein>